<evidence type="ECO:0000256" key="4">
    <source>
        <dbReference type="ARBA" id="ARBA00022722"/>
    </source>
</evidence>
<dbReference type="PANTHER" id="PTHR30337:SF0">
    <property type="entry name" value="NUCLEASE SBCCD SUBUNIT D"/>
    <property type="match status" value="1"/>
</dbReference>
<keyword evidence="5 7" id="KW-0378">Hydrolase</keyword>
<dbReference type="GO" id="GO:0004527">
    <property type="term" value="F:exonuclease activity"/>
    <property type="evidence" value="ECO:0007669"/>
    <property type="project" value="UniProtKB-KW"/>
</dbReference>
<dbReference type="Pfam" id="PF12320">
    <property type="entry name" value="SbcD_C"/>
    <property type="match status" value="1"/>
</dbReference>
<dbReference type="InterPro" id="IPR050535">
    <property type="entry name" value="DNA_Repair-Maintenance_Comp"/>
</dbReference>
<dbReference type="InterPro" id="IPR041796">
    <property type="entry name" value="Mre11_N"/>
</dbReference>
<keyword evidence="7" id="KW-0235">DNA replication</keyword>
<keyword evidence="7" id="KW-0233">DNA recombination</keyword>
<protein>
    <recommendedName>
        <fullName evidence="3 7">Nuclease SbcCD subunit D</fullName>
    </recommendedName>
</protein>
<keyword evidence="6 7" id="KW-0269">Exonuclease</keyword>
<proteinExistence type="inferred from homology"/>
<dbReference type="Proteomes" id="UP001629953">
    <property type="component" value="Unassembled WGS sequence"/>
</dbReference>
<dbReference type="InterPro" id="IPR029052">
    <property type="entry name" value="Metallo-depent_PP-like"/>
</dbReference>
<evidence type="ECO:0000256" key="3">
    <source>
        <dbReference type="ARBA" id="ARBA00013365"/>
    </source>
</evidence>
<dbReference type="InterPro" id="IPR026843">
    <property type="entry name" value="SbcD_C"/>
</dbReference>
<dbReference type="PANTHER" id="PTHR30337">
    <property type="entry name" value="COMPONENT OF ATP-DEPENDENT DSDNA EXONUCLEASE"/>
    <property type="match status" value="1"/>
</dbReference>
<evidence type="ECO:0000256" key="5">
    <source>
        <dbReference type="ARBA" id="ARBA00022801"/>
    </source>
</evidence>
<organism evidence="10 11">
    <name type="scientific">Celerinatantimonas yamalensis</name>
    <dbReference type="NCBI Taxonomy" id="559956"/>
    <lineage>
        <taxon>Bacteria</taxon>
        <taxon>Pseudomonadati</taxon>
        <taxon>Pseudomonadota</taxon>
        <taxon>Gammaproteobacteria</taxon>
        <taxon>Celerinatantimonadaceae</taxon>
        <taxon>Celerinatantimonas</taxon>
    </lineage>
</organism>
<evidence type="ECO:0000256" key="7">
    <source>
        <dbReference type="RuleBase" id="RU363069"/>
    </source>
</evidence>
<dbReference type="Gene3D" id="3.60.21.10">
    <property type="match status" value="1"/>
</dbReference>
<evidence type="ECO:0000259" key="9">
    <source>
        <dbReference type="Pfam" id="PF12320"/>
    </source>
</evidence>
<evidence type="ECO:0000313" key="11">
    <source>
        <dbReference type="Proteomes" id="UP001629953"/>
    </source>
</evidence>
<dbReference type="SUPFAM" id="SSF56300">
    <property type="entry name" value="Metallo-dependent phosphatases"/>
    <property type="match status" value="1"/>
</dbReference>
<feature type="domain" description="Nuclease SbcCD subunit D C-terminal" evidence="9">
    <location>
        <begin position="294"/>
        <end position="392"/>
    </location>
</feature>
<comment type="subunit">
    <text evidence="2 7">Heterodimer of SbcC and SbcD.</text>
</comment>
<dbReference type="NCBIfam" id="TIGR00619">
    <property type="entry name" value="sbcd"/>
    <property type="match status" value="1"/>
</dbReference>
<reference evidence="10 11" key="1">
    <citation type="journal article" date="2013" name="Int. J. Syst. Evol. Microbiol.">
        <title>Celerinatantimonas yamalensis sp. nov., a cold-adapted diazotrophic bacterium from a cold permafrost brine.</title>
        <authorList>
            <person name="Shcherbakova V."/>
            <person name="Chuvilskaya N."/>
            <person name="Rivkina E."/>
            <person name="Demidov N."/>
            <person name="Uchaeva V."/>
            <person name="Suetin S."/>
            <person name="Suzina N."/>
            <person name="Gilichinsky D."/>
        </authorList>
    </citation>
    <scope>NUCLEOTIDE SEQUENCE [LARGE SCALE GENOMIC DNA]</scope>
    <source>
        <strain evidence="10 11">C7</strain>
    </source>
</reference>
<comment type="similarity">
    <text evidence="1 7">Belongs to the SbcD family.</text>
</comment>
<evidence type="ECO:0000259" key="8">
    <source>
        <dbReference type="Pfam" id="PF00149"/>
    </source>
</evidence>
<dbReference type="EMBL" id="JBEQCT010000003">
    <property type="protein sequence ID" value="MFM2485277.1"/>
    <property type="molecule type" value="Genomic_DNA"/>
</dbReference>
<comment type="caution">
    <text evidence="10">The sequence shown here is derived from an EMBL/GenBank/DDBJ whole genome shotgun (WGS) entry which is preliminary data.</text>
</comment>
<feature type="domain" description="Calcineurin-like phosphoesterase" evidence="8">
    <location>
        <begin position="5"/>
        <end position="238"/>
    </location>
</feature>
<dbReference type="RefSeq" id="WP_408623488.1">
    <property type="nucleotide sequence ID" value="NZ_JBEQCT010000003.1"/>
</dbReference>
<dbReference type="InterPro" id="IPR004843">
    <property type="entry name" value="Calcineurin-like_PHP"/>
</dbReference>
<keyword evidence="11" id="KW-1185">Reference proteome</keyword>
<evidence type="ECO:0000256" key="2">
    <source>
        <dbReference type="ARBA" id="ARBA00011322"/>
    </source>
</evidence>
<dbReference type="CDD" id="cd00840">
    <property type="entry name" value="MPP_Mre11_N"/>
    <property type="match status" value="1"/>
</dbReference>
<comment type="function">
    <text evidence="7">SbcCD cleaves DNA hairpin structures. These structures can inhibit DNA replication and are intermediates in certain DNA recombination reactions. The complex acts as a 3'-&gt;5' double strand exonuclease that can open hairpins. It also has a 5' single-strand endonuclease activity.</text>
</comment>
<evidence type="ECO:0000256" key="6">
    <source>
        <dbReference type="ARBA" id="ARBA00022839"/>
    </source>
</evidence>
<keyword evidence="4 7" id="KW-0540">Nuclease</keyword>
<sequence length="416" mass="46998">MQSALKILHTADWHLGHQLHGYSRYHEHQVFLDWLSEQIETYDVDILCVSGDLFDTANPSATSWQQLYQFLAYITHRCPGLQVIMVAGNHDSPSKISAPGELLAHFDLHLVGQVHKSENGQPELNRLLIPMKNRQGELQGWALAVPFLRASDLVLDSQIGDGQQRWQQAITTLYQQLGELAESVRQPGQMLMAIGHGHIRGGQVSELSERQILMGGEHALPANIFPASCDYVALGHLHLGQKISAPIPIHYSGSPLPLSLSERRYHHHVQLVTWQHQQVSIHPLNVPRHCQMLQIPSEPKPLPEVLTELAQLPVYQGALDGAPYLEVQVRLETPVAHLREQVMQAISDKGMRLTRIRSVYPDSNSQGYSHYNGRDLDELTPVQVFELCYQKQYQQMPGDELMQAFAQVVREVEEQQ</sequence>
<gene>
    <name evidence="7" type="primary">sbcD</name>
    <name evidence="10" type="ORF">ABUE30_09415</name>
</gene>
<dbReference type="Pfam" id="PF00149">
    <property type="entry name" value="Metallophos"/>
    <property type="match status" value="1"/>
</dbReference>
<dbReference type="InterPro" id="IPR004593">
    <property type="entry name" value="SbcD"/>
</dbReference>
<evidence type="ECO:0000313" key="10">
    <source>
        <dbReference type="EMBL" id="MFM2485277.1"/>
    </source>
</evidence>
<name>A0ABW9G729_9GAMM</name>
<accession>A0ABW9G729</accession>
<evidence type="ECO:0000256" key="1">
    <source>
        <dbReference type="ARBA" id="ARBA00010555"/>
    </source>
</evidence>
<keyword evidence="7" id="KW-0255">Endonuclease</keyword>